<dbReference type="Pfam" id="PF21561">
    <property type="entry name" value="L_thumb_ring_vir"/>
    <property type="match status" value="1"/>
</dbReference>
<dbReference type="InterPro" id="IPR007322">
    <property type="entry name" value="RNA_pol_bunyavir"/>
</dbReference>
<evidence type="ECO:0000256" key="1">
    <source>
        <dbReference type="ARBA" id="ARBA00012494"/>
    </source>
</evidence>
<keyword evidence="3" id="KW-0808">Transferase</keyword>
<evidence type="ECO:0000313" key="8">
    <source>
        <dbReference type="EMBL" id="AVM87194.1"/>
    </source>
</evidence>
<dbReference type="GO" id="GO:0039694">
    <property type="term" value="P:viral RNA genome replication"/>
    <property type="evidence" value="ECO:0007669"/>
    <property type="project" value="InterPro"/>
</dbReference>
<dbReference type="GO" id="GO:0006351">
    <property type="term" value="P:DNA-templated transcription"/>
    <property type="evidence" value="ECO:0007669"/>
    <property type="project" value="InterPro"/>
</dbReference>
<dbReference type="InterPro" id="IPR007099">
    <property type="entry name" value="RNA-dir_pol_NSvirus"/>
</dbReference>
<evidence type="ECO:0000256" key="5">
    <source>
        <dbReference type="ARBA" id="ARBA00030436"/>
    </source>
</evidence>
<evidence type="ECO:0000256" key="6">
    <source>
        <dbReference type="ARBA" id="ARBA00031012"/>
    </source>
</evidence>
<dbReference type="EC" id="2.7.7.48" evidence="1"/>
<evidence type="ECO:0000256" key="2">
    <source>
        <dbReference type="ARBA" id="ARBA00018602"/>
    </source>
</evidence>
<dbReference type="EMBL" id="MG599955">
    <property type="protein sequence ID" value="AVM87194.1"/>
    <property type="molecule type" value="Viral_cRNA"/>
</dbReference>
<accession>A0A2P1GMJ1</accession>
<evidence type="ECO:0000256" key="3">
    <source>
        <dbReference type="ARBA" id="ARBA00022679"/>
    </source>
</evidence>
<feature type="domain" description="RdRp catalytic" evidence="7">
    <location>
        <begin position="1446"/>
        <end position="1632"/>
    </location>
</feature>
<dbReference type="Gene3D" id="3.40.91.60">
    <property type="match status" value="1"/>
</dbReference>
<dbReference type="PROSITE" id="PS50525">
    <property type="entry name" value="RDRP_SSRNA_NEG_SEG"/>
    <property type="match status" value="1"/>
</dbReference>
<reference evidence="8" key="1">
    <citation type="journal article" date="2018" name="Nature">
        <title>The evolutionary history of vertebrate RNA viruses.</title>
        <authorList>
            <person name="Shi M."/>
            <person name="Lin X.D."/>
            <person name="Chen X."/>
            <person name="Tian J.H."/>
            <person name="Chen L.J."/>
            <person name="Li K."/>
            <person name="Wang W."/>
            <person name="Eden J.S."/>
            <person name="Shen J.J."/>
            <person name="Liu L."/>
            <person name="Holmes E.C."/>
            <person name="Zhang Y.Z."/>
        </authorList>
    </citation>
    <scope>NUCLEOTIDE SEQUENCE</scope>
    <source>
        <strain evidence="8">LPXYC225923</strain>
    </source>
</reference>
<evidence type="ECO:0000259" key="7">
    <source>
        <dbReference type="PROSITE" id="PS50525"/>
    </source>
</evidence>
<organism evidence="8">
    <name type="scientific">Hainan bunya-like virus</name>
    <dbReference type="NCBI Taxonomy" id="2116465"/>
    <lineage>
        <taxon>Viruses</taxon>
        <taxon>Riboviria</taxon>
        <taxon>Orthornavirae</taxon>
        <taxon>Negarnaviricota</taxon>
        <taxon>Polyploviricotina</taxon>
        <taxon>Ellioviricetes</taxon>
        <taxon>Bunyavirales</taxon>
    </lineage>
</organism>
<name>A0A2P1GMJ1_9VIRU</name>
<dbReference type="InterPro" id="IPR048547">
    <property type="entry name" value="L_thumb_ring_bunyavir"/>
</dbReference>
<protein>
    <recommendedName>
        <fullName evidence="2">RNA-directed RNA polymerase L</fullName>
        <ecNumber evidence="1">2.7.7.48</ecNumber>
    </recommendedName>
    <alternativeName>
        <fullName evidence="4">Large structural protein</fullName>
    </alternativeName>
    <alternativeName>
        <fullName evidence="6">Replicase</fullName>
    </alternativeName>
    <alternativeName>
        <fullName evidence="5">Transcriptase</fullName>
    </alternativeName>
</protein>
<evidence type="ECO:0000256" key="4">
    <source>
        <dbReference type="ARBA" id="ARBA00030285"/>
    </source>
</evidence>
<sequence length="2715" mass="312383">MFRQQIEYEHNSYGLLPDLRHYIKHDSCRPVKVDPNNSKMITMEQLSYEDILPLTSEERDAEILIQVLDVITKNEKVNLCIHLPGGTCYQVFFYEPKTIHIQLTPTLPKFKENYIVGFIIPSVDVETLHLRAGSKDIRGLYTHKQCSLEYSDIYHITFQLPLNNEGIITCCINLSIMSMEPDKVLHRLLRMLTIEDPYQTTLSLDSYNPHIMFYLLTQCFYFNACAHYGHETCLYQFNPASITVHFLIDTDHNTIGPLVEKASYVGVEIQQQPLPLQNVIKFSNKPAPSSSYIEYEYLPISTEFATDLKIIPQIYYRMCSLNDIPTIQLKTNICNTIHDMIAFIMSDPNVETADILNMTDLFSTMGINKHIYHEQTKMSGTIVHAIALIYGLDQCCIFMINNSSEADICFKAGNISRQPTHLITYKNGENYLHCTMIHGLLTLQPRHIEDQEIERDLLSDLNTAFTALCRASEQSDVTVIYDTLYTYYQARHDYIHYFTCIEMEIPYAPDVSLYGFLRNLAESDGCLTPLLEERLQSITKTPDGIKYNPEDRLLTIIDTKVGNIRYMEDRFRTTYKQILSPVLDLYPLRVDIVIKGIDLVAGTSRLSTVSDGTIALFQSHYQLTDKLERKYRNHPIFQEHGKIKDIIIKTNPWTSLSTGLQVTPSMYREQLAEYIDTCSLDSEMPLQTLALLANRFEEHIIPETIGHLSPHIDLDLFVNPASQKEKILNVWDTLPKKMEKNGYLLHSNTLDLKLDLHVMWTKNTASPTDNSNESKLLLWANEINNMSDVPSLFKLLFSSYLMMSAKFNIRELLALKSMSLSEFKTTIYYKSQETQPFIITPQLDFIAHGPGMVSMLHSHIHYRMKDKDRKKKAYTIVDWTSPHIKEYCKEAFDTFATPLIQFSKKENKLMRDMIGLIPNELRESECMHFFEDISVLMHNIPAIANSIPKNGLRPFFCGSTNTIYLVYFTQCVLGSGKTICYQPICFAENTEQLINKHMVETHCTGPNINMYIGKTVRLDKNRICKLSKAPMLSLILYSCLIENPKIFDAVALTNSIMMAFSITTSYLSIAEPVRYIITNNMTLLSNAVGYMEDKFNPCPKTPYQVHLLNTLRESMTSVIGIMQGAQRLPVSMISEEPMSGGIQINRVKTFLTNLPTASIEQLLKEVFCLYYAGKKDLHGPQTLQKLFKVPLEFQKQLDDQGGSSSIHDTNNPISFDREVCAHAIASYYYLNKDKLLGARQIIESRQGFLRHIGAIKTFTSNKSVLRKDGGYVPQSIISKSPNLSPAKRVKIRKAKLKIIDPVTGGTPWCIQPIVDKNDSVPLPVSARGKINKEYTSKLHTHETYSSTKVFDETYRYSKLYGDIPFATMVDSMYDRGEFHTNLQFSVFPKGQRTAEDREIYIGTLPQKILLYYIESVFKSVGRFDEDEMISESGESKTLQMAHMRKTATLIAEKTNSVIVEINTDQSKWSARDCTDKFMLLVALLPCLYKQEKLLLIELLRLYTNKQLVIKDEVLSETEIKAIDSIITTFTNNFETNKVTISQNWLQGNLNYTSSVFHSVAMHCVKRLSEQYLRNDLTYCRSLVHSDDNTTTLCLRRHRLEKHKTTIQLKTFLSYFVNILRKFSITTNTKKTNIDTNFKEFLTQFNINLRPVPFWFRHLIPIVSDLPYTSYQDDYKAIVSKVAAALQLQCPPSVAKVCLRLSFYIAYRPYGMLPGQVNDPLKVWSTKRTDLPLAIGGQLSENLFLLQTVGPKFHDVELLARFLIYLYLIDLKRMDQTDTLPDFTTLCRYCQISQVTLLDIVNSNIDYPALALRYLTKSYYNVFCTVLFLHKLEDTQGTMDVPEFLQSDSILKFTKFLNPKVPASLISYHDFKTLTTQHEHGKIVRDYESVYRIINDFPYLTITRPNNYAEFKASVLYNYTKRSFLEGLSMQSPSTLFIDRILHHTTKCVIASSLVSYRRTITQEAMEEEKQYTTGSFTVMEALNTILSDSIAYVNNHHDVPQLILETAGRATLNIALSMGMVRGNHSFKKSPMVYRPLLPPVGVTKPSNPILYVIKHTLFGKIDQSCPFPLLLPGDTQILLDFYNKLNLYQEYLNIKKEYQTDHNSRYTAESWFKIQGTMCMIGFKYLLDQAGTKTFHYMGQHSYSYIGQLCQLYGQLWDDKLSFDVILQHAFRYKDSRAILSTGKHYTDVENVLAITEFLTNLFKEEKMGSVLMDCTYKGVPLREIITTLVTEYRSYNRPLTTYDKLICCIAHKLQLCDNVPLDKITPATTQIYWSKPHTAFRGNILMGEFEALMYHSYYRLVFRGDSEVLSSVTCELLKGQDHFYNLGEVERMVKTFLKEFTKRGGRLQTMSAKGLDHNAHIITRYKGRNGRDEYKLRTFHPGITHIVSRLRIKTSDYCGFISHNLDVKDIEFINNIYTARIKSEAGNYVIHGNFLAYKHLNANQFFFQGDLAPLDIQTCIQSVYLNPPVTLERTVPANGTYQFLNYANTITYNLDRFTLASYFKNRTDKKPDDFQVSGFDLNLDDHDLDELEQEAYNEYMITTGTDTMDLVPAEQPGGLTIKYSEDDALYQDLGLAMTQRISIHTTMSDAYETLTIKVTDEYIRAIRLTAIVADFIQDQIALPNQVNLKLIYDIIHKHYYLFTGCHFKPKKIDSDRLYELFKKFVPLINSNSVHKAIEDMGELVTTFLKDNLHWVYTAMNQRSNFLTDDLDDL</sequence>
<dbReference type="Pfam" id="PF04196">
    <property type="entry name" value="Bunya_RdRp"/>
    <property type="match status" value="1"/>
</dbReference>
<proteinExistence type="predicted"/>
<dbReference type="GO" id="GO:0003968">
    <property type="term" value="F:RNA-directed RNA polymerase activity"/>
    <property type="evidence" value="ECO:0007669"/>
    <property type="project" value="UniProtKB-EC"/>
</dbReference>